<gene>
    <name evidence="3" type="ordered locus">RD1_4036</name>
</gene>
<proteinExistence type="predicted"/>
<dbReference type="EMBL" id="CP000362">
    <property type="protein sequence ID" value="ABG33481.1"/>
    <property type="molecule type" value="Genomic_DNA"/>
</dbReference>
<evidence type="ECO:0000256" key="1">
    <source>
        <dbReference type="SAM" id="SignalP"/>
    </source>
</evidence>
<dbReference type="PIRSF" id="PIRSF029811">
    <property type="entry name" value="UCP029811"/>
    <property type="match status" value="1"/>
</dbReference>
<sequence>MHNFKSLIAAVAMAATLGPMGTQALATDMPRSWVLDPALSNVSFGSIKNDYAGESHSFGKTSGTVSEDGTVTIKLGLGSVETNIDIRNERMIEFVFNNAPDATITAQIDMAELKALPIGGSTNINTYGTLSLLGIENELEANFFVMRISETQVLVDTNGMVMLSTEDAEIDAGIDTLQQLADLDGITRVSPVSLRLIFNAKG</sequence>
<dbReference type="InterPro" id="IPR036761">
    <property type="entry name" value="TTHA0802/YceI-like_sf"/>
</dbReference>
<protein>
    <recommendedName>
        <fullName evidence="2">Lipid/polyisoprenoid-binding YceI-like domain-containing protein</fullName>
    </recommendedName>
</protein>
<reference evidence="3 4" key="1">
    <citation type="journal article" date="2007" name="J. Bacteriol.">
        <title>The complete genome sequence of Roseobacter denitrificans reveals a mixotrophic rather than photosynthetic metabolism.</title>
        <authorList>
            <person name="Swingley W.D."/>
            <person name="Sadekar S."/>
            <person name="Mastrian S.D."/>
            <person name="Matthies H.J."/>
            <person name="Hao J."/>
            <person name="Ramos H."/>
            <person name="Acharya C.R."/>
            <person name="Conrad A.L."/>
            <person name="Taylor H.L."/>
            <person name="Dejesa L.C."/>
            <person name="Shah M.K."/>
            <person name="O'huallachain M.E."/>
            <person name="Lince M.T."/>
            <person name="Blankenship R.E."/>
            <person name="Beatty J.T."/>
            <person name="Touchman J.W."/>
        </authorList>
    </citation>
    <scope>NUCLEOTIDE SEQUENCE [LARGE SCALE GENOMIC DNA]</scope>
    <source>
        <strain evidence="4">ATCC 33942 / OCh 114</strain>
    </source>
</reference>
<dbReference type="Gene3D" id="2.40.128.110">
    <property type="entry name" value="Lipid/polyisoprenoid-binding, YceI-like"/>
    <property type="match status" value="1"/>
</dbReference>
<dbReference type="InterPro" id="IPR027016">
    <property type="entry name" value="UCP029811"/>
</dbReference>
<dbReference type="SMART" id="SM00867">
    <property type="entry name" value="YceI"/>
    <property type="match status" value="1"/>
</dbReference>
<dbReference type="OrthoDB" id="5525824at2"/>
<dbReference type="KEGG" id="rde:RD1_4036"/>
<dbReference type="HOGENOM" id="CLU_102556_0_0_5"/>
<evidence type="ECO:0000259" key="2">
    <source>
        <dbReference type="SMART" id="SM00867"/>
    </source>
</evidence>
<feature type="signal peptide" evidence="1">
    <location>
        <begin position="1"/>
        <end position="26"/>
    </location>
</feature>
<evidence type="ECO:0000313" key="4">
    <source>
        <dbReference type="Proteomes" id="UP000007029"/>
    </source>
</evidence>
<dbReference type="Proteomes" id="UP000007029">
    <property type="component" value="Chromosome"/>
</dbReference>
<dbReference type="Pfam" id="PF04264">
    <property type="entry name" value="YceI"/>
    <property type="match status" value="1"/>
</dbReference>
<evidence type="ECO:0000313" key="3">
    <source>
        <dbReference type="EMBL" id="ABG33481.1"/>
    </source>
</evidence>
<feature type="domain" description="Lipid/polyisoprenoid-binding YceI-like" evidence="2">
    <location>
        <begin position="32"/>
        <end position="199"/>
    </location>
</feature>
<keyword evidence="4" id="KW-1185">Reference proteome</keyword>
<keyword evidence="1" id="KW-0732">Signal</keyword>
<dbReference type="SUPFAM" id="SSF101874">
    <property type="entry name" value="YceI-like"/>
    <property type="match status" value="1"/>
</dbReference>
<feature type="chain" id="PRO_5004183956" description="Lipid/polyisoprenoid-binding YceI-like domain-containing protein" evidence="1">
    <location>
        <begin position="27"/>
        <end position="202"/>
    </location>
</feature>
<dbReference type="eggNOG" id="COG2353">
    <property type="taxonomic scope" value="Bacteria"/>
</dbReference>
<dbReference type="AlphaFoldDB" id="Q160W2"/>
<dbReference type="STRING" id="375451.RD1_4036"/>
<organism evidence="3 4">
    <name type="scientific">Roseobacter denitrificans (strain ATCC 33942 / OCh 114)</name>
    <name type="common">Erythrobacter sp. (strain OCh 114)</name>
    <name type="synonym">Roseobacter denitrificans</name>
    <dbReference type="NCBI Taxonomy" id="375451"/>
    <lineage>
        <taxon>Bacteria</taxon>
        <taxon>Pseudomonadati</taxon>
        <taxon>Pseudomonadota</taxon>
        <taxon>Alphaproteobacteria</taxon>
        <taxon>Rhodobacterales</taxon>
        <taxon>Roseobacteraceae</taxon>
        <taxon>Roseobacter</taxon>
    </lineage>
</organism>
<dbReference type="RefSeq" id="WP_011570091.1">
    <property type="nucleotide sequence ID" value="NC_008209.1"/>
</dbReference>
<name>Q160W2_ROSDO</name>
<dbReference type="InterPro" id="IPR007372">
    <property type="entry name" value="Lipid/polyisoprenoid-bd_YceI"/>
</dbReference>
<accession>Q160W2</accession>